<organism evidence="1 2">
    <name type="scientific">Pseudoduganella guangdongensis</name>
    <dbReference type="NCBI Taxonomy" id="2692179"/>
    <lineage>
        <taxon>Bacteria</taxon>
        <taxon>Pseudomonadati</taxon>
        <taxon>Pseudomonadota</taxon>
        <taxon>Betaproteobacteria</taxon>
        <taxon>Burkholderiales</taxon>
        <taxon>Oxalobacteraceae</taxon>
        <taxon>Telluria group</taxon>
        <taxon>Pseudoduganella</taxon>
    </lineage>
</organism>
<dbReference type="RefSeq" id="WP_161027512.1">
    <property type="nucleotide sequence ID" value="NZ_WWCJ01000018.1"/>
</dbReference>
<keyword evidence="2" id="KW-1185">Reference proteome</keyword>
<accession>A0A6N9HME1</accession>
<reference evidence="1 2" key="1">
    <citation type="submission" date="2019-12" db="EMBL/GenBank/DDBJ databases">
        <title>Novel species isolated from a subtropical stream in China.</title>
        <authorList>
            <person name="Lu H."/>
        </authorList>
    </citation>
    <scope>NUCLEOTIDE SEQUENCE [LARGE SCALE GENOMIC DNA]</scope>
    <source>
        <strain evidence="1 2">DS3</strain>
    </source>
</reference>
<protein>
    <recommendedName>
        <fullName evidence="3">TniQ family protein</fullName>
    </recommendedName>
</protein>
<dbReference type="EMBL" id="WWCJ01000018">
    <property type="protein sequence ID" value="MYN04549.1"/>
    <property type="molecule type" value="Genomic_DNA"/>
</dbReference>
<dbReference type="Proteomes" id="UP000448575">
    <property type="component" value="Unassembled WGS sequence"/>
</dbReference>
<evidence type="ECO:0000313" key="1">
    <source>
        <dbReference type="EMBL" id="MYN04549.1"/>
    </source>
</evidence>
<evidence type="ECO:0000313" key="2">
    <source>
        <dbReference type="Proteomes" id="UP000448575"/>
    </source>
</evidence>
<evidence type="ECO:0008006" key="3">
    <source>
        <dbReference type="Google" id="ProtNLM"/>
    </source>
</evidence>
<name>A0A6N9HME1_9BURK</name>
<comment type="caution">
    <text evidence="1">The sequence shown here is derived from an EMBL/GenBank/DDBJ whole genome shotgun (WGS) entry which is preliminary data.</text>
</comment>
<proteinExistence type="predicted"/>
<sequence length="242" mass="27739">MQLAELNALGGLRHLLFTYKAPFPALVALNDVELTQFFRGELELEPCSMGRVQQMRAYGLGMPSKICLVCLRKGMATPHYFNYALSVACPTHDVELLDACPFCDAPIAYTRRLRHQCINCLNIFLDHEPKAARNWMTNFKQRFSPSADLGFCAVRSHSDMAIARILVWHNRPGRSRPKDKFPYVGLRHYAWLEQVANMTDSDLAHLATDFVEKHPRYINDLTEWTRYETPANIVIQKALNLL</sequence>
<dbReference type="AlphaFoldDB" id="A0A6N9HME1"/>
<gene>
    <name evidence="1" type="ORF">GTP41_20870</name>
</gene>